<keyword evidence="3" id="KW-1185">Reference proteome</keyword>
<dbReference type="OrthoDB" id="5856444at2759"/>
<feature type="transmembrane region" description="Helical" evidence="1">
    <location>
        <begin position="157"/>
        <end position="176"/>
    </location>
</feature>
<feature type="transmembrane region" description="Helical" evidence="1">
    <location>
        <begin position="95"/>
        <end position="115"/>
    </location>
</feature>
<gene>
    <name evidence="2" type="ORF">CRE_08887</name>
</gene>
<accession>E3LI32</accession>
<feature type="transmembrane region" description="Helical" evidence="1">
    <location>
        <begin position="20"/>
        <end position="43"/>
    </location>
</feature>
<dbReference type="eggNOG" id="ENOG502TJ9N">
    <property type="taxonomic scope" value="Eukaryota"/>
</dbReference>
<feature type="transmembrane region" description="Helical" evidence="1">
    <location>
        <begin position="278"/>
        <end position="297"/>
    </location>
</feature>
<dbReference type="Proteomes" id="UP000008281">
    <property type="component" value="Unassembled WGS sequence"/>
</dbReference>
<protein>
    <submittedName>
        <fullName evidence="2">Uncharacterized protein</fullName>
    </submittedName>
</protein>
<feature type="transmembrane region" description="Helical" evidence="1">
    <location>
        <begin position="182"/>
        <end position="207"/>
    </location>
</feature>
<dbReference type="HOGENOM" id="CLU_057001_0_0_1"/>
<dbReference type="PANTHER" id="PTHR31720">
    <property type="entry name" value="SERPENTINE RECEPTOR, CLASS Z-RELATED"/>
    <property type="match status" value="1"/>
</dbReference>
<keyword evidence="1" id="KW-1133">Transmembrane helix</keyword>
<keyword evidence="1" id="KW-0472">Membrane</keyword>
<evidence type="ECO:0000313" key="2">
    <source>
        <dbReference type="EMBL" id="EFO95328.1"/>
    </source>
</evidence>
<feature type="transmembrane region" description="Helical" evidence="1">
    <location>
        <begin position="70"/>
        <end position="89"/>
    </location>
</feature>
<dbReference type="EMBL" id="DS268409">
    <property type="protein sequence ID" value="EFO95328.1"/>
    <property type="molecule type" value="Genomic_DNA"/>
</dbReference>
<dbReference type="AlphaFoldDB" id="E3LI32"/>
<sequence length="319" mass="37564">MFLTWEHFVWSSQENMPLLVGLGLFNILIILIWFISVVPYYWIFNKNRDNWKELSDYPIFLHANYILKRYFPIFQVISVAQLVVFGFLINTDYSSLLLVGFGVPLVFFSYVIIVFRQVHQALIAFSFVEDVVWCREEPLSKYEIGVKQIEKKLWIRYLWKIFIAKDFILITAVYFHDRNYSFYYTQLISISIIDAFVPLALFCWVFKKLLNRGLNDPQRALNPLQRQIKYQILTITAIQIMFWAFTVILNYFDCLPDENVNASILSLTGIISHYISHYMSHIIGFILPTIIQVTCWVDNMSKSRESAVRSTSPGIYSIS</sequence>
<reference evidence="2" key="1">
    <citation type="submission" date="2007-07" db="EMBL/GenBank/DDBJ databases">
        <title>PCAP assembly of the Caenorhabditis remanei genome.</title>
        <authorList>
            <consortium name="The Caenorhabditis remanei Sequencing Consortium"/>
            <person name="Wilson R.K."/>
        </authorList>
    </citation>
    <scope>NUCLEOTIDE SEQUENCE [LARGE SCALE GENOMIC DNA]</scope>
    <source>
        <strain evidence="2">PB4641</strain>
    </source>
</reference>
<keyword evidence="1" id="KW-0812">Transmembrane</keyword>
<proteinExistence type="predicted"/>
<dbReference type="InParanoid" id="E3LI32"/>
<name>E3LI32_CAERE</name>
<evidence type="ECO:0000313" key="3">
    <source>
        <dbReference type="Proteomes" id="UP000008281"/>
    </source>
</evidence>
<feature type="transmembrane region" description="Helical" evidence="1">
    <location>
        <begin position="228"/>
        <end position="252"/>
    </location>
</feature>
<dbReference type="FunCoup" id="E3LI32">
    <property type="interactions" value="3"/>
</dbReference>
<dbReference type="PANTHER" id="PTHR31720:SF16">
    <property type="entry name" value="G PROTEIN-COUPLED RECEPTOR-RELATED"/>
    <property type="match status" value="1"/>
</dbReference>
<organism evidence="3">
    <name type="scientific">Caenorhabditis remanei</name>
    <name type="common">Caenorhabditis vulgaris</name>
    <dbReference type="NCBI Taxonomy" id="31234"/>
    <lineage>
        <taxon>Eukaryota</taxon>
        <taxon>Metazoa</taxon>
        <taxon>Ecdysozoa</taxon>
        <taxon>Nematoda</taxon>
        <taxon>Chromadorea</taxon>
        <taxon>Rhabditida</taxon>
        <taxon>Rhabditina</taxon>
        <taxon>Rhabditomorpha</taxon>
        <taxon>Rhabditoidea</taxon>
        <taxon>Rhabditidae</taxon>
        <taxon>Peloderinae</taxon>
        <taxon>Caenorhabditis</taxon>
    </lineage>
</organism>
<evidence type="ECO:0000256" key="1">
    <source>
        <dbReference type="SAM" id="Phobius"/>
    </source>
</evidence>